<keyword evidence="1" id="KW-0805">Transcription regulation</keyword>
<dbReference type="SUPFAM" id="SSF48008">
    <property type="entry name" value="GntR ligand-binding domain-like"/>
    <property type="match status" value="1"/>
</dbReference>
<sequence>MPDTAPRAHTVILDWVEDELRGGRVRVGVKLPGERALAERFGISRASVREATRILDAMGLVRLSTGSGPTAGAVVISEPSAALGWALRMHVATQALPVSDIVATRVLLETEAAHLAASRHGDAALGDDPRRAAMAQAATLLERMDDPALPRDVFHELDAQFHITLAALSGNVVTETIMASLRQAVVGYVHEAVGALADWDAVRRRLQDEHRGILAAVDARDGELAAASLREHILGFYALATGDLAD</sequence>
<reference evidence="5 6" key="1">
    <citation type="submission" date="2020-08" db="EMBL/GenBank/DDBJ databases">
        <title>Sequencing the genomes of 1000 actinobacteria strains.</title>
        <authorList>
            <person name="Klenk H.-P."/>
        </authorList>
    </citation>
    <scope>NUCLEOTIDE SEQUENCE [LARGE SCALE GENOMIC DNA]</scope>
    <source>
        <strain evidence="5 6">DSM 19079</strain>
    </source>
</reference>
<dbReference type="InterPro" id="IPR000524">
    <property type="entry name" value="Tscrpt_reg_HTH_GntR"/>
</dbReference>
<dbReference type="Gene3D" id="1.10.10.10">
    <property type="entry name" value="Winged helix-like DNA-binding domain superfamily/Winged helix DNA-binding domain"/>
    <property type="match status" value="1"/>
</dbReference>
<dbReference type="InterPro" id="IPR008920">
    <property type="entry name" value="TF_FadR/GntR_C"/>
</dbReference>
<dbReference type="SUPFAM" id="SSF46785">
    <property type="entry name" value="Winged helix' DNA-binding domain"/>
    <property type="match status" value="1"/>
</dbReference>
<dbReference type="RefSeq" id="WP_229667265.1">
    <property type="nucleotide sequence ID" value="NZ_BMLA01000003.1"/>
</dbReference>
<dbReference type="Proteomes" id="UP000560081">
    <property type="component" value="Unassembled WGS sequence"/>
</dbReference>
<dbReference type="Pfam" id="PF00392">
    <property type="entry name" value="GntR"/>
    <property type="match status" value="1"/>
</dbReference>
<dbReference type="CDD" id="cd07377">
    <property type="entry name" value="WHTH_GntR"/>
    <property type="match status" value="1"/>
</dbReference>
<dbReference type="PANTHER" id="PTHR43537">
    <property type="entry name" value="TRANSCRIPTIONAL REGULATOR, GNTR FAMILY"/>
    <property type="match status" value="1"/>
</dbReference>
<protein>
    <submittedName>
        <fullName evidence="5">DNA-binding FadR family transcriptional regulator</fullName>
    </submittedName>
</protein>
<dbReference type="GO" id="GO:0003700">
    <property type="term" value="F:DNA-binding transcription factor activity"/>
    <property type="evidence" value="ECO:0007669"/>
    <property type="project" value="InterPro"/>
</dbReference>
<dbReference type="Pfam" id="PF07729">
    <property type="entry name" value="FCD"/>
    <property type="match status" value="1"/>
</dbReference>
<comment type="caution">
    <text evidence="5">The sequence shown here is derived from an EMBL/GenBank/DDBJ whole genome shotgun (WGS) entry which is preliminary data.</text>
</comment>
<dbReference type="GO" id="GO:0003677">
    <property type="term" value="F:DNA binding"/>
    <property type="evidence" value="ECO:0007669"/>
    <property type="project" value="UniProtKB-KW"/>
</dbReference>
<name>A0A7W7P9J8_9MICC</name>
<dbReference type="EMBL" id="JACHMC010000001">
    <property type="protein sequence ID" value="MBB4881884.1"/>
    <property type="molecule type" value="Genomic_DNA"/>
</dbReference>
<accession>A0A7W7P9J8</accession>
<evidence type="ECO:0000256" key="3">
    <source>
        <dbReference type="ARBA" id="ARBA00023163"/>
    </source>
</evidence>
<dbReference type="PANTHER" id="PTHR43537:SF49">
    <property type="entry name" value="TRANSCRIPTIONAL REGULATORY PROTEIN"/>
    <property type="match status" value="1"/>
</dbReference>
<dbReference type="SMART" id="SM00345">
    <property type="entry name" value="HTH_GNTR"/>
    <property type="match status" value="1"/>
</dbReference>
<dbReference type="SMART" id="SM00895">
    <property type="entry name" value="FCD"/>
    <property type="match status" value="1"/>
</dbReference>
<dbReference type="InterPro" id="IPR036390">
    <property type="entry name" value="WH_DNA-bd_sf"/>
</dbReference>
<proteinExistence type="predicted"/>
<evidence type="ECO:0000256" key="2">
    <source>
        <dbReference type="ARBA" id="ARBA00023125"/>
    </source>
</evidence>
<dbReference type="PROSITE" id="PS50949">
    <property type="entry name" value="HTH_GNTR"/>
    <property type="match status" value="1"/>
</dbReference>
<dbReference type="PRINTS" id="PR00035">
    <property type="entry name" value="HTHGNTR"/>
</dbReference>
<keyword evidence="2 5" id="KW-0238">DNA-binding</keyword>
<gene>
    <name evidence="5" type="ORF">BJ976_000235</name>
</gene>
<evidence type="ECO:0000313" key="5">
    <source>
        <dbReference type="EMBL" id="MBB4881884.1"/>
    </source>
</evidence>
<dbReference type="AlphaFoldDB" id="A0A7W7P9J8"/>
<keyword evidence="3" id="KW-0804">Transcription</keyword>
<keyword evidence="6" id="KW-1185">Reference proteome</keyword>
<organism evidence="5 6">
    <name type="scientific">Micrococcus flavus</name>
    <dbReference type="NCBI Taxonomy" id="384602"/>
    <lineage>
        <taxon>Bacteria</taxon>
        <taxon>Bacillati</taxon>
        <taxon>Actinomycetota</taxon>
        <taxon>Actinomycetes</taxon>
        <taxon>Micrococcales</taxon>
        <taxon>Micrococcaceae</taxon>
        <taxon>Micrococcus</taxon>
    </lineage>
</organism>
<evidence type="ECO:0000256" key="1">
    <source>
        <dbReference type="ARBA" id="ARBA00023015"/>
    </source>
</evidence>
<dbReference type="InterPro" id="IPR036388">
    <property type="entry name" value="WH-like_DNA-bd_sf"/>
</dbReference>
<dbReference type="Gene3D" id="1.20.120.530">
    <property type="entry name" value="GntR ligand-binding domain-like"/>
    <property type="match status" value="1"/>
</dbReference>
<evidence type="ECO:0000259" key="4">
    <source>
        <dbReference type="PROSITE" id="PS50949"/>
    </source>
</evidence>
<feature type="domain" description="HTH gntR-type" evidence="4">
    <location>
        <begin position="6"/>
        <end position="78"/>
    </location>
</feature>
<evidence type="ECO:0000313" key="6">
    <source>
        <dbReference type="Proteomes" id="UP000560081"/>
    </source>
</evidence>
<dbReference type="InterPro" id="IPR011711">
    <property type="entry name" value="GntR_C"/>
</dbReference>